<keyword evidence="2" id="KW-1185">Reference proteome</keyword>
<proteinExistence type="predicted"/>
<evidence type="ECO:0000313" key="2">
    <source>
        <dbReference type="Proteomes" id="UP001148629"/>
    </source>
</evidence>
<sequence>MTEPIHHGFEQPKRHYTWRMVAYVTCMSIGSLSHGYTASIIGTTIGQPSFLEYMGPDLIQGKQLSLVVGMFYAGGFVGACITAPMADRIGRRWTTFIGALGALIFNGILAGSVNPNMFIAFRFLVGLASTILFSIIPVWITEIVPPEGRGILVDAHPILINLGYCIASYVGVGFYYVQGNNQQWRGPLAIGCLPSLLAVVSIPFMPESPRWLLMQGREEAASKIVQALHKDPSDSDHEYATLEFAKMKEQIEVDRQLRVGFREMVMRPSYRKRLLVGGGLIFFLQASGALVINNYGVYLYAALGYDAEKQLHFQAGWVAVAAAVNWAAILIVDRLPRPWLITIGFAGCLATLIAEAAIQATFLDTDNNNALRAGVAMLYVFVFFYGFFLDGSTFFYIGEIFPNHLRAYGMTFVMALLNLLNIVWQIAGQYAFENIGWKYYLPFIILTAFSVVVVPLTFPDTRNMPLEEIAALFGDPVATVPTVVDQKVLVSHHEEDAKDGS</sequence>
<reference evidence="1" key="1">
    <citation type="submission" date="2022-08" db="EMBL/GenBank/DDBJ databases">
        <title>Genome Sequence of Fusarium decemcellulare.</title>
        <authorList>
            <person name="Buettner E."/>
        </authorList>
    </citation>
    <scope>NUCLEOTIDE SEQUENCE</scope>
    <source>
        <strain evidence="1">Babe19</strain>
    </source>
</reference>
<gene>
    <name evidence="1" type="ORF">NM208_g336</name>
</gene>
<organism evidence="1 2">
    <name type="scientific">Fusarium decemcellulare</name>
    <dbReference type="NCBI Taxonomy" id="57161"/>
    <lineage>
        <taxon>Eukaryota</taxon>
        <taxon>Fungi</taxon>
        <taxon>Dikarya</taxon>
        <taxon>Ascomycota</taxon>
        <taxon>Pezizomycotina</taxon>
        <taxon>Sordariomycetes</taxon>
        <taxon>Hypocreomycetidae</taxon>
        <taxon>Hypocreales</taxon>
        <taxon>Nectriaceae</taxon>
        <taxon>Fusarium</taxon>
        <taxon>Fusarium decemcellulare species complex</taxon>
    </lineage>
</organism>
<comment type="caution">
    <text evidence="1">The sequence shown here is derived from an EMBL/GenBank/DDBJ whole genome shotgun (WGS) entry which is preliminary data.</text>
</comment>
<dbReference type="EMBL" id="JANRMS010000015">
    <property type="protein sequence ID" value="KAJ3549748.1"/>
    <property type="molecule type" value="Genomic_DNA"/>
</dbReference>
<dbReference type="Proteomes" id="UP001148629">
    <property type="component" value="Unassembled WGS sequence"/>
</dbReference>
<name>A0ACC1SZN1_9HYPO</name>
<protein>
    <submittedName>
        <fullName evidence="1">Uncharacterized protein</fullName>
    </submittedName>
</protein>
<evidence type="ECO:0000313" key="1">
    <source>
        <dbReference type="EMBL" id="KAJ3549748.1"/>
    </source>
</evidence>
<accession>A0ACC1SZN1</accession>